<protein>
    <recommendedName>
        <fullName evidence="4">Cache domain-containing protein</fullName>
    </recommendedName>
</protein>
<reference evidence="2 3" key="1">
    <citation type="submission" date="2019-12" db="EMBL/GenBank/DDBJ databases">
        <title>Microbes associate with the intestines of laboratory mice.</title>
        <authorList>
            <person name="Navarre W."/>
            <person name="Wong E."/>
        </authorList>
    </citation>
    <scope>NUCLEOTIDE SEQUENCE [LARGE SCALE GENOMIC DNA]</scope>
    <source>
        <strain evidence="2 3">NM82_D38</strain>
    </source>
</reference>
<dbReference type="Gene3D" id="3.30.450.20">
    <property type="entry name" value="PAS domain"/>
    <property type="match status" value="2"/>
</dbReference>
<evidence type="ECO:0000256" key="1">
    <source>
        <dbReference type="SAM" id="Phobius"/>
    </source>
</evidence>
<keyword evidence="1" id="KW-0472">Membrane</keyword>
<name>A0A6L6YFW8_9BURK</name>
<keyword evidence="1" id="KW-1133">Transmembrane helix</keyword>
<comment type="caution">
    <text evidence="2">The sequence shown here is derived from an EMBL/GenBank/DDBJ whole genome shotgun (WGS) entry which is preliminary data.</text>
</comment>
<accession>A0A6L6YFW8</accession>
<keyword evidence="1" id="KW-0812">Transmembrane</keyword>
<proteinExistence type="predicted"/>
<evidence type="ECO:0000313" key="2">
    <source>
        <dbReference type="EMBL" id="MVX56560.1"/>
    </source>
</evidence>
<evidence type="ECO:0000313" key="3">
    <source>
        <dbReference type="Proteomes" id="UP000472580"/>
    </source>
</evidence>
<feature type="transmembrane region" description="Helical" evidence="1">
    <location>
        <begin position="275"/>
        <end position="297"/>
    </location>
</feature>
<gene>
    <name evidence="2" type="ORF">E5987_04965</name>
</gene>
<organism evidence="2 3">
    <name type="scientific">Parasutterella muris</name>
    <dbReference type="NCBI Taxonomy" id="2565572"/>
    <lineage>
        <taxon>Bacteria</taxon>
        <taxon>Pseudomonadati</taxon>
        <taxon>Pseudomonadota</taxon>
        <taxon>Betaproteobacteria</taxon>
        <taxon>Burkholderiales</taxon>
        <taxon>Sutterellaceae</taxon>
        <taxon>Parasutterella</taxon>
    </lineage>
</organism>
<feature type="transmembrane region" description="Helical" evidence="1">
    <location>
        <begin position="6"/>
        <end position="27"/>
    </location>
</feature>
<sequence length="477" mass="53363">MRFRTYLFYLMAVTLSLPLLVLTYTQYMMIEQEIERENTLLVEDASALSNNVKGRVLAAKGLVTMAANVYALEGQQNHYRLNKILIGLRDALPYFSNVHFDSPEGVTVAFDPPRNPKGESNIGVDHTQREHWKLVNGQDFPIVSDVIQAVGAASGPIVNIMSPAVNEKGTVVGYAVSALNLRALYDEVVAGLGLKDCVVWILDSKGMPIYANDRSDYKDAIMPREEIRKYLEGPKVVSKVNRPSGSNLVGVIAPIEGLDWVVGIFKRAEDRETMVLSLIATNLLIFLFLLLFSFMMARFACKPLTDNVSRLMLQVREGRAVPTPSEKVQTPLELVELQKAFCRLLGKVQSHQSEIKELKDHSSSSLSRELELTRDDAKFLRQIIMSSPQSIVITDSNGFIRLASERAVEQFGSINIGTSFKRLLRTKFELEDSGSERSGSDLVKLKETATGKEFLLFKSQSYIGSEKREIYVLSERI</sequence>
<keyword evidence="3" id="KW-1185">Reference proteome</keyword>
<dbReference type="EMBL" id="WSRP01000012">
    <property type="protein sequence ID" value="MVX56560.1"/>
    <property type="molecule type" value="Genomic_DNA"/>
</dbReference>
<evidence type="ECO:0008006" key="4">
    <source>
        <dbReference type="Google" id="ProtNLM"/>
    </source>
</evidence>
<dbReference type="Proteomes" id="UP000472580">
    <property type="component" value="Unassembled WGS sequence"/>
</dbReference>
<dbReference type="AlphaFoldDB" id="A0A6L6YFW8"/>